<gene>
    <name evidence="2" type="ORF">CKO40_07665</name>
</gene>
<dbReference type="Proteomes" id="UP001296776">
    <property type="component" value="Unassembled WGS sequence"/>
</dbReference>
<comment type="caution">
    <text evidence="2">The sequence shown here is derived from an EMBL/GenBank/DDBJ whole genome shotgun (WGS) entry which is preliminary data.</text>
</comment>
<dbReference type="Gene3D" id="3.20.20.140">
    <property type="entry name" value="Metal-dependent hydrolases"/>
    <property type="match status" value="1"/>
</dbReference>
<dbReference type="AlphaFoldDB" id="A0AAJ0U395"/>
<dbReference type="Pfam" id="PF04909">
    <property type="entry name" value="Amidohydro_2"/>
    <property type="match status" value="1"/>
</dbReference>
<dbReference type="EMBL" id="NRSJ01000010">
    <property type="protein sequence ID" value="MBK1704416.1"/>
    <property type="molecule type" value="Genomic_DNA"/>
</dbReference>
<evidence type="ECO:0000313" key="3">
    <source>
        <dbReference type="Proteomes" id="UP001296776"/>
    </source>
</evidence>
<dbReference type="GO" id="GO:0016787">
    <property type="term" value="F:hydrolase activity"/>
    <property type="evidence" value="ECO:0007669"/>
    <property type="project" value="InterPro"/>
</dbReference>
<feature type="domain" description="Amidohydrolase-related" evidence="1">
    <location>
        <begin position="133"/>
        <end position="339"/>
    </location>
</feature>
<name>A0AAJ0U395_9GAMM</name>
<dbReference type="InterPro" id="IPR032466">
    <property type="entry name" value="Metal_Hydrolase"/>
</dbReference>
<accession>A0AAJ0U395</accession>
<protein>
    <recommendedName>
        <fullName evidence="1">Amidohydrolase-related domain-containing protein</fullName>
    </recommendedName>
</protein>
<evidence type="ECO:0000259" key="1">
    <source>
        <dbReference type="Pfam" id="PF04909"/>
    </source>
</evidence>
<organism evidence="2 3">
    <name type="scientific">Halochromatium glycolicum</name>
    <dbReference type="NCBI Taxonomy" id="85075"/>
    <lineage>
        <taxon>Bacteria</taxon>
        <taxon>Pseudomonadati</taxon>
        <taxon>Pseudomonadota</taxon>
        <taxon>Gammaproteobacteria</taxon>
        <taxon>Chromatiales</taxon>
        <taxon>Chromatiaceae</taxon>
        <taxon>Halochromatium</taxon>
    </lineage>
</organism>
<sequence>MCGRRAGQYHRHRVGRRTRPAGLSLLRWRIDEKQRRLALLVAALLSLAPLGLSAEQNAQGQPAAKEPMPIADAHLHYKWNQAEVTSPQEAAAALRANKVELAVVTGTPAERALELYEEAPEIVVPIFGAYRRGGDWFGWQARDSLVDEAREALENGPYRGIGELHLIGGFAMRWNRSDVLQALLKLTAEHDVPMLIHTEFSRAEPTLSICKDNPDNRIVLAHAGAALSPAEVRRVLDACPNLWMDLSARDPWRFISFPISDDDGRLLPEWEALVLDYPSRFVIGSDAVWPVDRLDAWDRADTGWEHIGDFLDFHRRWASFLPEMIRRKVLLENAITLFRPETDNGTGH</sequence>
<reference evidence="2" key="1">
    <citation type="submission" date="2017-08" db="EMBL/GenBank/DDBJ databases">
        <authorList>
            <person name="Imhoff J.F."/>
            <person name="Rahn T."/>
            <person name="Kuenzel S."/>
            <person name="Neulinger S.C."/>
        </authorList>
    </citation>
    <scope>NUCLEOTIDE SEQUENCE</scope>
    <source>
        <strain evidence="2">DSM 11080</strain>
    </source>
</reference>
<proteinExistence type="predicted"/>
<dbReference type="InterPro" id="IPR006680">
    <property type="entry name" value="Amidohydro-rel"/>
</dbReference>
<evidence type="ECO:0000313" key="2">
    <source>
        <dbReference type="EMBL" id="MBK1704416.1"/>
    </source>
</evidence>
<dbReference type="SUPFAM" id="SSF51556">
    <property type="entry name" value="Metallo-dependent hydrolases"/>
    <property type="match status" value="1"/>
</dbReference>
<keyword evidence="3" id="KW-1185">Reference proteome</keyword>
<reference evidence="2" key="2">
    <citation type="journal article" date="2020" name="Microorganisms">
        <title>Osmotic Adaptation and Compatible Solute Biosynthesis of Phototrophic Bacteria as Revealed from Genome Analyses.</title>
        <authorList>
            <person name="Imhoff J.F."/>
            <person name="Rahn T."/>
            <person name="Kunzel S."/>
            <person name="Keller A."/>
            <person name="Neulinger S.C."/>
        </authorList>
    </citation>
    <scope>NUCLEOTIDE SEQUENCE</scope>
    <source>
        <strain evidence="2">DSM 11080</strain>
    </source>
</reference>